<organism evidence="1">
    <name type="scientific">Oryza barthii</name>
    <dbReference type="NCBI Taxonomy" id="65489"/>
    <lineage>
        <taxon>Eukaryota</taxon>
        <taxon>Viridiplantae</taxon>
        <taxon>Streptophyta</taxon>
        <taxon>Embryophyta</taxon>
        <taxon>Tracheophyta</taxon>
        <taxon>Spermatophyta</taxon>
        <taxon>Magnoliopsida</taxon>
        <taxon>Liliopsida</taxon>
        <taxon>Poales</taxon>
        <taxon>Poaceae</taxon>
        <taxon>BOP clade</taxon>
        <taxon>Oryzoideae</taxon>
        <taxon>Oryzeae</taxon>
        <taxon>Oryzinae</taxon>
        <taxon>Oryza</taxon>
    </lineage>
</organism>
<reference evidence="1" key="2">
    <citation type="submission" date="2015-03" db="UniProtKB">
        <authorList>
            <consortium name="EnsemblPlants"/>
        </authorList>
    </citation>
    <scope>IDENTIFICATION</scope>
</reference>
<sequence length="138" mass="14144">MAASSSVISCCALFLPPPPPLPALPQGQQWRSTGPTGKLCFCSFPAGALPPAAGAGQPAPDRQPATPLLPSRVAEVWPGGAGAARRCPYGGGPFAGGGRGCSPHERRALLQPAALSRHVYKTAYALLFSHTSFRASLV</sequence>
<dbReference type="Gramene" id="OBART07G10690.1">
    <property type="protein sequence ID" value="OBART07G10690.1"/>
    <property type="gene ID" value="OBART07G10690"/>
</dbReference>
<dbReference type="Proteomes" id="UP000026960">
    <property type="component" value="Chromosome 7"/>
</dbReference>
<dbReference type="HOGENOM" id="CLU_1858291_0_0_1"/>
<protein>
    <submittedName>
        <fullName evidence="1">Uncharacterized protein</fullName>
    </submittedName>
</protein>
<dbReference type="EnsemblPlants" id="OBART07G10690.1">
    <property type="protein sequence ID" value="OBART07G10690.1"/>
    <property type="gene ID" value="OBART07G10690"/>
</dbReference>
<proteinExistence type="predicted"/>
<name>A0A0D3GPR9_9ORYZ</name>
<reference evidence="1" key="1">
    <citation type="journal article" date="2009" name="Rice">
        <title>De Novo Next Generation Sequencing of Plant Genomes.</title>
        <authorList>
            <person name="Rounsley S."/>
            <person name="Marri P.R."/>
            <person name="Yu Y."/>
            <person name="He R."/>
            <person name="Sisneros N."/>
            <person name="Goicoechea J.L."/>
            <person name="Lee S.J."/>
            <person name="Angelova A."/>
            <person name="Kudrna D."/>
            <person name="Luo M."/>
            <person name="Affourtit J."/>
            <person name="Desany B."/>
            <person name="Knight J."/>
            <person name="Niazi F."/>
            <person name="Egholm M."/>
            <person name="Wing R.A."/>
        </authorList>
    </citation>
    <scope>NUCLEOTIDE SEQUENCE [LARGE SCALE GENOMIC DNA]</scope>
    <source>
        <strain evidence="1">cv. IRGC 105608</strain>
    </source>
</reference>
<evidence type="ECO:0000313" key="2">
    <source>
        <dbReference type="Proteomes" id="UP000026960"/>
    </source>
</evidence>
<keyword evidence="2" id="KW-1185">Reference proteome</keyword>
<dbReference type="AlphaFoldDB" id="A0A0D3GPR9"/>
<dbReference type="PaxDb" id="65489-OBART07G10690.1"/>
<accession>A0A0D3GPR9</accession>
<evidence type="ECO:0000313" key="1">
    <source>
        <dbReference type="EnsemblPlants" id="OBART07G10690.1"/>
    </source>
</evidence>